<dbReference type="FunFam" id="3.40.50.300:FF:000106">
    <property type="entry name" value="Adenylate kinase mitochondrial"/>
    <property type="match status" value="1"/>
</dbReference>
<evidence type="ECO:0000313" key="7">
    <source>
        <dbReference type="Proteomes" id="UP001162131"/>
    </source>
</evidence>
<dbReference type="InterPro" id="IPR007862">
    <property type="entry name" value="Adenylate_kinase_lid-dom"/>
</dbReference>
<dbReference type="PRINTS" id="PR00094">
    <property type="entry name" value="ADENYLTKNASE"/>
</dbReference>
<feature type="domain" description="Adenylate kinase active site lid" evidence="5">
    <location>
        <begin position="156"/>
        <end position="191"/>
    </location>
</feature>
<evidence type="ECO:0000256" key="1">
    <source>
        <dbReference type="ARBA" id="ARBA00022679"/>
    </source>
</evidence>
<name>A0AAU9JLA2_9CILI</name>
<dbReference type="EMBL" id="CAJZBQ010000044">
    <property type="protein sequence ID" value="CAG9327685.1"/>
    <property type="molecule type" value="Genomic_DNA"/>
</dbReference>
<accession>A0AAU9JLA2</accession>
<comment type="similarity">
    <text evidence="4">Belongs to the adenylate kinase family.</text>
</comment>
<dbReference type="GO" id="GO:0005524">
    <property type="term" value="F:ATP binding"/>
    <property type="evidence" value="ECO:0007669"/>
    <property type="project" value="InterPro"/>
</dbReference>
<dbReference type="PANTHER" id="PTHR23359">
    <property type="entry name" value="NUCLEOTIDE KINASE"/>
    <property type="match status" value="1"/>
</dbReference>
<dbReference type="Gene3D" id="3.40.50.300">
    <property type="entry name" value="P-loop containing nucleotide triphosphate hydrolases"/>
    <property type="match status" value="1"/>
</dbReference>
<comment type="caution">
    <text evidence="6">The sequence shown here is derived from an EMBL/GenBank/DDBJ whole genome shotgun (WGS) entry which is preliminary data.</text>
</comment>
<organism evidence="6 7">
    <name type="scientific">Blepharisma stoltei</name>
    <dbReference type="NCBI Taxonomy" id="1481888"/>
    <lineage>
        <taxon>Eukaryota</taxon>
        <taxon>Sar</taxon>
        <taxon>Alveolata</taxon>
        <taxon>Ciliophora</taxon>
        <taxon>Postciliodesmatophora</taxon>
        <taxon>Heterotrichea</taxon>
        <taxon>Heterotrichida</taxon>
        <taxon>Blepharismidae</taxon>
        <taxon>Blepharisma</taxon>
    </lineage>
</organism>
<keyword evidence="1 4" id="KW-0808">Transferase</keyword>
<keyword evidence="7" id="KW-1185">Reference proteome</keyword>
<evidence type="ECO:0000256" key="3">
    <source>
        <dbReference type="ARBA" id="ARBA00022777"/>
    </source>
</evidence>
<proteinExistence type="inferred from homology"/>
<reference evidence="6" key="1">
    <citation type="submission" date="2021-09" db="EMBL/GenBank/DDBJ databases">
        <authorList>
            <consortium name="AG Swart"/>
            <person name="Singh M."/>
            <person name="Singh A."/>
            <person name="Seah K."/>
            <person name="Emmerich C."/>
        </authorList>
    </citation>
    <scope>NUCLEOTIDE SEQUENCE</scope>
    <source>
        <strain evidence="6">ATCC30299</strain>
    </source>
</reference>
<sequence length="243" mass="27019">MSGPDLRNIPNDVLFNEVKRRFDCSFKPKGKVILTGPPGSGKGTQAPQLSQENCWCHLSTGDLLRDEVSRGTELGKKAKEIMNQGALVSDDIVIGMIKNKLKEPICSRGAIFDGFPRTVPQAEALDKMLEEEGSKIDKVVEFNIPDEILVERITGRRVHLASGRSYHVKFSPPKVPDVDDISGEPLIQRKDDTAEVLNKRLQAYHSTTTPILNYYSQKGLLATINANQPVKTVWEDLLRNISP</sequence>
<dbReference type="NCBIfam" id="TIGR01351">
    <property type="entry name" value="adk"/>
    <property type="match status" value="1"/>
</dbReference>
<dbReference type="HAMAP" id="MF_00235">
    <property type="entry name" value="Adenylate_kinase_Adk"/>
    <property type="match status" value="1"/>
</dbReference>
<dbReference type="Proteomes" id="UP001162131">
    <property type="component" value="Unassembled WGS sequence"/>
</dbReference>
<dbReference type="Pfam" id="PF00406">
    <property type="entry name" value="ADK"/>
    <property type="match status" value="1"/>
</dbReference>
<dbReference type="SUPFAM" id="SSF52540">
    <property type="entry name" value="P-loop containing nucleoside triphosphate hydrolases"/>
    <property type="match status" value="1"/>
</dbReference>
<keyword evidence="3 4" id="KW-0418">Kinase</keyword>
<evidence type="ECO:0000259" key="5">
    <source>
        <dbReference type="Pfam" id="PF05191"/>
    </source>
</evidence>
<dbReference type="NCBIfam" id="NF011100">
    <property type="entry name" value="PRK14527.1"/>
    <property type="match status" value="1"/>
</dbReference>
<dbReference type="Pfam" id="PF05191">
    <property type="entry name" value="ADK_lid"/>
    <property type="match status" value="1"/>
</dbReference>
<dbReference type="InterPro" id="IPR033690">
    <property type="entry name" value="Adenylat_kinase_CS"/>
</dbReference>
<dbReference type="NCBIfam" id="NF001381">
    <property type="entry name" value="PRK00279.1-3"/>
    <property type="match status" value="1"/>
</dbReference>
<dbReference type="InterPro" id="IPR000850">
    <property type="entry name" value="Adenylat/UMP-CMP_kin"/>
</dbReference>
<dbReference type="NCBIfam" id="NF001380">
    <property type="entry name" value="PRK00279.1-2"/>
    <property type="match status" value="1"/>
</dbReference>
<dbReference type="CDD" id="cd01428">
    <property type="entry name" value="ADK"/>
    <property type="match status" value="1"/>
</dbReference>
<evidence type="ECO:0000256" key="4">
    <source>
        <dbReference type="RuleBase" id="RU003330"/>
    </source>
</evidence>
<dbReference type="InterPro" id="IPR006259">
    <property type="entry name" value="Adenyl_kin_sub"/>
</dbReference>
<dbReference type="AlphaFoldDB" id="A0AAU9JLA2"/>
<evidence type="ECO:0000313" key="6">
    <source>
        <dbReference type="EMBL" id="CAG9327685.1"/>
    </source>
</evidence>
<protein>
    <recommendedName>
        <fullName evidence="5">Adenylate kinase active site lid domain-containing protein</fullName>
    </recommendedName>
</protein>
<keyword evidence="2" id="KW-0547">Nucleotide-binding</keyword>
<dbReference type="PROSITE" id="PS00113">
    <property type="entry name" value="ADENYLATE_KINASE"/>
    <property type="match status" value="1"/>
</dbReference>
<dbReference type="GO" id="GO:0004017">
    <property type="term" value="F:AMP kinase activity"/>
    <property type="evidence" value="ECO:0007669"/>
    <property type="project" value="InterPro"/>
</dbReference>
<evidence type="ECO:0000256" key="2">
    <source>
        <dbReference type="ARBA" id="ARBA00022741"/>
    </source>
</evidence>
<dbReference type="InterPro" id="IPR027417">
    <property type="entry name" value="P-loop_NTPase"/>
</dbReference>
<gene>
    <name evidence="6" type="ORF">BSTOLATCC_MIC44315</name>
</gene>